<dbReference type="PROSITE" id="PS00094">
    <property type="entry name" value="C5_MTASE_1"/>
    <property type="match status" value="1"/>
</dbReference>
<reference evidence="6" key="1">
    <citation type="journal article" date="2024" name="IScience">
        <title>Strigolactones Initiate the Formation of Haustorium-like Structures in Castilleja.</title>
        <authorList>
            <person name="Buerger M."/>
            <person name="Peterson D."/>
            <person name="Chory J."/>
        </authorList>
    </citation>
    <scope>NUCLEOTIDE SEQUENCE [LARGE SCALE GENOMIC DNA]</scope>
</reference>
<protein>
    <recommendedName>
        <fullName evidence="1">DNA (cytosine-5-)-methyltransferase</fullName>
        <ecNumber evidence="1">2.1.1.37</ecNumber>
    </recommendedName>
</protein>
<evidence type="ECO:0000313" key="5">
    <source>
        <dbReference type="EMBL" id="KAL3626672.1"/>
    </source>
</evidence>
<dbReference type="EMBL" id="JAVIJP010000046">
    <property type="protein sequence ID" value="KAL3626672.1"/>
    <property type="molecule type" value="Genomic_DNA"/>
</dbReference>
<keyword evidence="4" id="KW-0949">S-adenosyl-L-methionine</keyword>
<organism evidence="5 6">
    <name type="scientific">Castilleja foliolosa</name>
    <dbReference type="NCBI Taxonomy" id="1961234"/>
    <lineage>
        <taxon>Eukaryota</taxon>
        <taxon>Viridiplantae</taxon>
        <taxon>Streptophyta</taxon>
        <taxon>Embryophyta</taxon>
        <taxon>Tracheophyta</taxon>
        <taxon>Spermatophyta</taxon>
        <taxon>Magnoliopsida</taxon>
        <taxon>eudicotyledons</taxon>
        <taxon>Gunneridae</taxon>
        <taxon>Pentapetalae</taxon>
        <taxon>asterids</taxon>
        <taxon>lamiids</taxon>
        <taxon>Lamiales</taxon>
        <taxon>Orobanchaceae</taxon>
        <taxon>Pedicularideae</taxon>
        <taxon>Castillejinae</taxon>
        <taxon>Castilleja</taxon>
    </lineage>
</organism>
<dbReference type="PANTHER" id="PTHR10629">
    <property type="entry name" value="CYTOSINE-SPECIFIC METHYLTRANSFERASE"/>
    <property type="match status" value="1"/>
</dbReference>
<proteinExistence type="predicted"/>
<dbReference type="PANTHER" id="PTHR10629:SF42">
    <property type="entry name" value="DNA (CYTOSINE-5)-METHYLTRANSFERASE CMT1-RELATED"/>
    <property type="match status" value="1"/>
</dbReference>
<dbReference type="InterPro" id="IPR018117">
    <property type="entry name" value="C5_DNA_meth_AS"/>
</dbReference>
<dbReference type="InterPro" id="IPR001525">
    <property type="entry name" value="C5_MeTfrase"/>
</dbReference>
<evidence type="ECO:0000313" key="6">
    <source>
        <dbReference type="Proteomes" id="UP001632038"/>
    </source>
</evidence>
<dbReference type="AlphaFoldDB" id="A0ABD3CD87"/>
<evidence type="ECO:0000256" key="1">
    <source>
        <dbReference type="ARBA" id="ARBA00011975"/>
    </source>
</evidence>
<dbReference type="InterPro" id="IPR050390">
    <property type="entry name" value="C5-Methyltransferase"/>
</dbReference>
<dbReference type="GO" id="GO:0003886">
    <property type="term" value="F:DNA (cytosine-5-)-methyltransferase activity"/>
    <property type="evidence" value="ECO:0007669"/>
    <property type="project" value="UniProtKB-EC"/>
</dbReference>
<accession>A0ABD3CD87</accession>
<dbReference type="InterPro" id="IPR029063">
    <property type="entry name" value="SAM-dependent_MTases_sf"/>
</dbReference>
<dbReference type="Pfam" id="PF00145">
    <property type="entry name" value="DNA_methylase"/>
    <property type="match status" value="1"/>
</dbReference>
<gene>
    <name evidence="5" type="primary">CMT1_5</name>
    <name evidence="5" type="ORF">CASFOL_029415</name>
</gene>
<evidence type="ECO:0000256" key="3">
    <source>
        <dbReference type="ARBA" id="ARBA00022679"/>
    </source>
</evidence>
<evidence type="ECO:0000256" key="4">
    <source>
        <dbReference type="ARBA" id="ARBA00022691"/>
    </source>
</evidence>
<dbReference type="Proteomes" id="UP001632038">
    <property type="component" value="Unassembled WGS sequence"/>
</dbReference>
<comment type="caution">
    <text evidence="5">The sequence shown here is derived from an EMBL/GenBank/DDBJ whole genome shotgun (WGS) entry which is preliminary data.</text>
</comment>
<dbReference type="Gene3D" id="3.40.50.150">
    <property type="entry name" value="Vaccinia Virus protein VP39"/>
    <property type="match status" value="1"/>
</dbReference>
<keyword evidence="6" id="KW-1185">Reference proteome</keyword>
<evidence type="ECO:0000256" key="2">
    <source>
        <dbReference type="ARBA" id="ARBA00022603"/>
    </source>
</evidence>
<keyword evidence="2 5" id="KW-0489">Methyltransferase</keyword>
<name>A0ABD3CD87_9LAMI</name>
<dbReference type="GO" id="GO:0032259">
    <property type="term" value="P:methylation"/>
    <property type="evidence" value="ECO:0007669"/>
    <property type="project" value="UniProtKB-KW"/>
</dbReference>
<sequence length="86" mass="9831">MKEFVSQVHKAKAIPLPGDVDFICGGPPCQGISSFNRFRNKSDPLKDEKNRQMVVYMDIVEFLKPRFILMENVTDILKFADGQLAR</sequence>
<keyword evidence="3 5" id="KW-0808">Transferase</keyword>
<dbReference type="EC" id="2.1.1.37" evidence="1"/>
<dbReference type="SUPFAM" id="SSF53335">
    <property type="entry name" value="S-adenosyl-L-methionine-dependent methyltransferases"/>
    <property type="match status" value="1"/>
</dbReference>